<dbReference type="EC" id="2.7.7.18" evidence="11"/>
<keyword evidence="8 11" id="KW-0067">ATP-binding</keyword>
<evidence type="ECO:0000256" key="4">
    <source>
        <dbReference type="ARBA" id="ARBA00022642"/>
    </source>
</evidence>
<evidence type="ECO:0000313" key="14">
    <source>
        <dbReference type="Proteomes" id="UP000036406"/>
    </source>
</evidence>
<dbReference type="InterPro" id="IPR005248">
    <property type="entry name" value="NadD/NMNAT"/>
</dbReference>
<dbReference type="Proteomes" id="UP000036406">
    <property type="component" value="Chromosome"/>
</dbReference>
<accession>A0A0H4I1N2</accession>
<dbReference type="CDD" id="cd02165">
    <property type="entry name" value="NMNAT"/>
    <property type="match status" value="1"/>
</dbReference>
<keyword evidence="9 11" id="KW-0520">NAD</keyword>
<organism evidence="13 14">
    <name type="scientific">Marinobacter psychrophilus</name>
    <dbReference type="NCBI Taxonomy" id="330734"/>
    <lineage>
        <taxon>Bacteria</taxon>
        <taxon>Pseudomonadati</taxon>
        <taxon>Pseudomonadota</taxon>
        <taxon>Gammaproteobacteria</taxon>
        <taxon>Pseudomonadales</taxon>
        <taxon>Marinobacteraceae</taxon>
        <taxon>Marinobacter</taxon>
    </lineage>
</organism>
<dbReference type="GO" id="GO:0004515">
    <property type="term" value="F:nicotinate-nucleotide adenylyltransferase activity"/>
    <property type="evidence" value="ECO:0007669"/>
    <property type="project" value="UniProtKB-UniRule"/>
</dbReference>
<dbReference type="NCBIfam" id="NF000839">
    <property type="entry name" value="PRK00071.1-1"/>
    <property type="match status" value="1"/>
</dbReference>
<evidence type="ECO:0000256" key="7">
    <source>
        <dbReference type="ARBA" id="ARBA00022741"/>
    </source>
</evidence>
<dbReference type="KEGG" id="mpq:ABA45_04205"/>
<dbReference type="InterPro" id="IPR004821">
    <property type="entry name" value="Cyt_trans-like"/>
</dbReference>
<name>A0A0H4I1N2_9GAMM</name>
<keyword evidence="5 11" id="KW-0808">Transferase</keyword>
<dbReference type="Gene3D" id="3.40.50.620">
    <property type="entry name" value="HUPs"/>
    <property type="match status" value="1"/>
</dbReference>
<comment type="pathway">
    <text evidence="2 11">Cofactor biosynthesis; NAD(+) biosynthesis; deamido-NAD(+) from nicotinate D-ribonucleotide: step 1/1.</text>
</comment>
<comment type="catalytic activity">
    <reaction evidence="10 11">
        <text>nicotinate beta-D-ribonucleotide + ATP + H(+) = deamido-NAD(+) + diphosphate</text>
        <dbReference type="Rhea" id="RHEA:22860"/>
        <dbReference type="ChEBI" id="CHEBI:15378"/>
        <dbReference type="ChEBI" id="CHEBI:30616"/>
        <dbReference type="ChEBI" id="CHEBI:33019"/>
        <dbReference type="ChEBI" id="CHEBI:57502"/>
        <dbReference type="ChEBI" id="CHEBI:58437"/>
        <dbReference type="EC" id="2.7.7.18"/>
    </reaction>
</comment>
<evidence type="ECO:0000256" key="10">
    <source>
        <dbReference type="ARBA" id="ARBA00048721"/>
    </source>
</evidence>
<keyword evidence="6 11" id="KW-0548">Nucleotidyltransferase</keyword>
<gene>
    <name evidence="11" type="primary">nadD</name>
    <name evidence="13" type="ORF">ABA45_04205</name>
</gene>
<comment type="function">
    <text evidence="1 11">Catalyzes the reversible adenylation of nicotinate mononucleotide (NaMN) to nicotinic acid adenine dinucleotide (NaAD).</text>
</comment>
<dbReference type="PANTHER" id="PTHR39321">
    <property type="entry name" value="NICOTINATE-NUCLEOTIDE ADENYLYLTRANSFERASE-RELATED"/>
    <property type="match status" value="1"/>
</dbReference>
<keyword evidence="14" id="KW-1185">Reference proteome</keyword>
<dbReference type="AlphaFoldDB" id="A0A0H4I1N2"/>
<comment type="similarity">
    <text evidence="3 11">Belongs to the NadD family.</text>
</comment>
<keyword evidence="4 11" id="KW-0662">Pyridine nucleotide biosynthesis</keyword>
<evidence type="ECO:0000256" key="3">
    <source>
        <dbReference type="ARBA" id="ARBA00009014"/>
    </source>
</evidence>
<evidence type="ECO:0000256" key="6">
    <source>
        <dbReference type="ARBA" id="ARBA00022695"/>
    </source>
</evidence>
<dbReference type="NCBIfam" id="TIGR00125">
    <property type="entry name" value="cyt_tran_rel"/>
    <property type="match status" value="1"/>
</dbReference>
<dbReference type="HAMAP" id="MF_00244">
    <property type="entry name" value="NaMN_adenylyltr"/>
    <property type="match status" value="1"/>
</dbReference>
<dbReference type="EMBL" id="CP011494">
    <property type="protein sequence ID" value="AKO51723.1"/>
    <property type="molecule type" value="Genomic_DNA"/>
</dbReference>
<proteinExistence type="inferred from homology"/>
<dbReference type="PATRIC" id="fig|330734.3.peg.899"/>
<evidence type="ECO:0000256" key="2">
    <source>
        <dbReference type="ARBA" id="ARBA00005019"/>
    </source>
</evidence>
<dbReference type="NCBIfam" id="TIGR00482">
    <property type="entry name" value="nicotinate (nicotinamide) nucleotide adenylyltransferase"/>
    <property type="match status" value="1"/>
</dbReference>
<evidence type="ECO:0000259" key="12">
    <source>
        <dbReference type="Pfam" id="PF01467"/>
    </source>
</evidence>
<dbReference type="InterPro" id="IPR014729">
    <property type="entry name" value="Rossmann-like_a/b/a_fold"/>
</dbReference>
<evidence type="ECO:0000256" key="8">
    <source>
        <dbReference type="ARBA" id="ARBA00022840"/>
    </source>
</evidence>
<dbReference type="GO" id="GO:0005524">
    <property type="term" value="F:ATP binding"/>
    <property type="evidence" value="ECO:0007669"/>
    <property type="project" value="UniProtKB-KW"/>
</dbReference>
<feature type="domain" description="Cytidyltransferase-like" evidence="12">
    <location>
        <begin position="4"/>
        <end position="183"/>
    </location>
</feature>
<dbReference type="RefSeq" id="WP_048384444.1">
    <property type="nucleotide sequence ID" value="NZ_CP011494.1"/>
</dbReference>
<dbReference type="SUPFAM" id="SSF52374">
    <property type="entry name" value="Nucleotidylyl transferase"/>
    <property type="match status" value="1"/>
</dbReference>
<evidence type="ECO:0000256" key="1">
    <source>
        <dbReference type="ARBA" id="ARBA00002324"/>
    </source>
</evidence>
<dbReference type="STRING" id="330734.ABA45_04205"/>
<evidence type="ECO:0000256" key="9">
    <source>
        <dbReference type="ARBA" id="ARBA00023027"/>
    </source>
</evidence>
<evidence type="ECO:0000256" key="11">
    <source>
        <dbReference type="HAMAP-Rule" id="MF_00244"/>
    </source>
</evidence>
<dbReference type="GO" id="GO:0009435">
    <property type="term" value="P:NAD+ biosynthetic process"/>
    <property type="evidence" value="ECO:0007669"/>
    <property type="project" value="UniProtKB-UniRule"/>
</dbReference>
<dbReference type="Pfam" id="PF01467">
    <property type="entry name" value="CTP_transf_like"/>
    <property type="match status" value="1"/>
</dbReference>
<evidence type="ECO:0000256" key="5">
    <source>
        <dbReference type="ARBA" id="ARBA00022679"/>
    </source>
</evidence>
<protein>
    <recommendedName>
        <fullName evidence="11">Probable nicotinate-nucleotide adenylyltransferase</fullName>
        <ecNumber evidence="11">2.7.7.18</ecNumber>
    </recommendedName>
    <alternativeName>
        <fullName evidence="11">Deamido-NAD(+) diphosphorylase</fullName>
    </alternativeName>
    <alternativeName>
        <fullName evidence="11">Deamido-NAD(+) pyrophosphorylase</fullName>
    </alternativeName>
    <alternativeName>
        <fullName evidence="11">Nicotinate mononucleotide adenylyltransferase</fullName>
        <shortName evidence="11">NaMN adenylyltransferase</shortName>
    </alternativeName>
</protein>
<keyword evidence="7 11" id="KW-0547">Nucleotide-binding</keyword>
<dbReference type="UniPathway" id="UPA00253">
    <property type="reaction ID" value="UER00332"/>
</dbReference>
<sequence>MHVIYGGTFDPVHHGHLRLGLELKDYLGVAQVHLVPSYTPPHRGATGATADQRLRLLQLAIADEPALAIDSRELDRGGKSFTADTLRQLRAELGPDCPLVMAVGTDAFAGFDRWRQWQEILGLAHVVVVSRPGPTLDPQGVPAALLLKHYVEHGSELKSSACGRIVMFAPPLLDISATAIRQRLAEGHSVRYLLPWQALAEIHRQGLYGACPAVEL</sequence>
<reference evidence="13 14" key="1">
    <citation type="submission" date="2015-05" db="EMBL/GenBank/DDBJ databases">
        <title>Complete genome of Marinobacter psychrophilus strain 20041T isolated from sea-ice of the Canadian Basin.</title>
        <authorList>
            <person name="Song L."/>
            <person name="Ren L."/>
            <person name="Yu Y."/>
            <person name="Wang X."/>
        </authorList>
    </citation>
    <scope>NUCLEOTIDE SEQUENCE [LARGE SCALE GENOMIC DNA]</scope>
    <source>
        <strain evidence="13 14">20041</strain>
    </source>
</reference>
<dbReference type="PANTHER" id="PTHR39321:SF3">
    <property type="entry name" value="PHOSPHOPANTETHEINE ADENYLYLTRANSFERASE"/>
    <property type="match status" value="1"/>
</dbReference>
<evidence type="ECO:0000313" key="13">
    <source>
        <dbReference type="EMBL" id="AKO51723.1"/>
    </source>
</evidence>